<dbReference type="EMBL" id="JACASE010000007">
    <property type="protein sequence ID" value="KAF6447539.1"/>
    <property type="molecule type" value="Genomic_DNA"/>
</dbReference>
<reference evidence="1 2" key="1">
    <citation type="journal article" date="2020" name="Nature">
        <title>Six reference-quality genomes reveal evolution of bat adaptations.</title>
        <authorList>
            <person name="Jebb D."/>
            <person name="Huang Z."/>
            <person name="Pippel M."/>
            <person name="Hughes G.M."/>
            <person name="Lavrichenko K."/>
            <person name="Devanna P."/>
            <person name="Winkler S."/>
            <person name="Jermiin L.S."/>
            <person name="Skirmuntt E.C."/>
            <person name="Katzourakis A."/>
            <person name="Burkitt-Gray L."/>
            <person name="Ray D.A."/>
            <person name="Sullivan K.A.M."/>
            <person name="Roscito J.G."/>
            <person name="Kirilenko B.M."/>
            <person name="Davalos L.M."/>
            <person name="Corthals A.P."/>
            <person name="Power M.L."/>
            <person name="Jones G."/>
            <person name="Ransome R.D."/>
            <person name="Dechmann D.K.N."/>
            <person name="Locatelli A.G."/>
            <person name="Puechmaille S.J."/>
            <person name="Fedrigo O."/>
            <person name="Jarvis E.D."/>
            <person name="Hiller M."/>
            <person name="Vernes S.C."/>
            <person name="Myers E.W."/>
            <person name="Teeling E.C."/>
        </authorList>
    </citation>
    <scope>NUCLEOTIDE SEQUENCE [LARGE SCALE GENOMIC DNA]</scope>
    <source>
        <strain evidence="1">MRouAeg1</strain>
        <tissue evidence="1">Muscle</tissue>
    </source>
</reference>
<name>A0A7J8FJC2_ROUAE</name>
<protein>
    <submittedName>
        <fullName evidence="1">Uncharacterized protein</fullName>
    </submittedName>
</protein>
<keyword evidence="2" id="KW-1185">Reference proteome</keyword>
<gene>
    <name evidence="1" type="ORF">HJG63_011973</name>
</gene>
<accession>A0A7J8FJC2</accession>
<sequence>MSRSGAQVEHYDGGEGCCVIGAGGTGPQEGHKRTGLLLKARVTLNLHHYCKVIRANTMESWHYMPGTVLYIIFSHVPFQVDHLIVLQMKRWRKGEVKTTCSGTPLEVAENGLGARRWNTIPLPHPQHSLPTAFCGGAGLRWAPPHCQALLFLLLSQGPPCSQY</sequence>
<organism evidence="1 2">
    <name type="scientific">Rousettus aegyptiacus</name>
    <name type="common">Egyptian fruit bat</name>
    <name type="synonym">Pteropus aegyptiacus</name>
    <dbReference type="NCBI Taxonomy" id="9407"/>
    <lineage>
        <taxon>Eukaryota</taxon>
        <taxon>Metazoa</taxon>
        <taxon>Chordata</taxon>
        <taxon>Craniata</taxon>
        <taxon>Vertebrata</taxon>
        <taxon>Euteleostomi</taxon>
        <taxon>Mammalia</taxon>
        <taxon>Eutheria</taxon>
        <taxon>Laurasiatheria</taxon>
        <taxon>Chiroptera</taxon>
        <taxon>Yinpterochiroptera</taxon>
        <taxon>Pteropodoidea</taxon>
        <taxon>Pteropodidae</taxon>
        <taxon>Rousettinae</taxon>
        <taxon>Rousettus</taxon>
    </lineage>
</organism>
<proteinExistence type="predicted"/>
<dbReference type="Proteomes" id="UP000593571">
    <property type="component" value="Unassembled WGS sequence"/>
</dbReference>
<evidence type="ECO:0000313" key="1">
    <source>
        <dbReference type="EMBL" id="KAF6447539.1"/>
    </source>
</evidence>
<dbReference type="AlphaFoldDB" id="A0A7J8FJC2"/>
<comment type="caution">
    <text evidence="1">The sequence shown here is derived from an EMBL/GenBank/DDBJ whole genome shotgun (WGS) entry which is preliminary data.</text>
</comment>
<evidence type="ECO:0000313" key="2">
    <source>
        <dbReference type="Proteomes" id="UP000593571"/>
    </source>
</evidence>